<evidence type="ECO:0000313" key="3">
    <source>
        <dbReference type="Proteomes" id="UP001357223"/>
    </source>
</evidence>
<reference evidence="2 3" key="1">
    <citation type="submission" date="2023-10" db="EMBL/GenBank/DDBJ databases">
        <title>Niallia locisalis sp.nov. isolated from a salt pond sample.</title>
        <authorList>
            <person name="Li X.-J."/>
            <person name="Dong L."/>
        </authorList>
    </citation>
    <scope>NUCLEOTIDE SEQUENCE [LARGE SCALE GENOMIC DNA]</scope>
    <source>
        <strain evidence="2 3">DSM 29761</strain>
    </source>
</reference>
<evidence type="ECO:0000313" key="2">
    <source>
        <dbReference type="EMBL" id="WVX80959.1"/>
    </source>
</evidence>
<gene>
    <name evidence="2" type="ORF">R4Z09_27705</name>
</gene>
<evidence type="ECO:0000259" key="1">
    <source>
        <dbReference type="Pfam" id="PF02900"/>
    </source>
</evidence>
<dbReference type="Proteomes" id="UP001357223">
    <property type="component" value="Chromosome"/>
</dbReference>
<proteinExistence type="predicted"/>
<dbReference type="CDD" id="cd07366">
    <property type="entry name" value="3MGA_Dioxygenase"/>
    <property type="match status" value="1"/>
</dbReference>
<accession>A0ABZ2CIN8</accession>
<dbReference type="InterPro" id="IPR034938">
    <property type="entry name" value="3MGA_Dioxygenase"/>
</dbReference>
<dbReference type="EMBL" id="CP137640">
    <property type="protein sequence ID" value="WVX80959.1"/>
    <property type="molecule type" value="Genomic_DNA"/>
</dbReference>
<organism evidence="2 3">
    <name type="scientific">Niallia oryzisoli</name>
    <dbReference type="NCBI Taxonomy" id="1737571"/>
    <lineage>
        <taxon>Bacteria</taxon>
        <taxon>Bacillati</taxon>
        <taxon>Bacillota</taxon>
        <taxon>Bacilli</taxon>
        <taxon>Bacillales</taxon>
        <taxon>Bacillaceae</taxon>
        <taxon>Niallia</taxon>
    </lineage>
</organism>
<protein>
    <recommendedName>
        <fullName evidence="1">Extradiol ring-cleavage dioxygenase class III enzyme subunit B domain-containing protein</fullName>
    </recommendedName>
</protein>
<dbReference type="SUPFAM" id="SSF53213">
    <property type="entry name" value="LigB-like"/>
    <property type="match status" value="1"/>
</dbReference>
<dbReference type="Gene3D" id="3.40.830.10">
    <property type="entry name" value="LigB-like"/>
    <property type="match status" value="1"/>
</dbReference>
<sequence>MAEIIYGLATSHSPNISTPVDKWHLHVDRDYAKKDQHFRGKYYTFEELVELRKSEDFHSEVTEEKWSEKYDRWEHLLLEIQDELVEMKPDILVVIGDDQRELFLDDGMPTFSVFWGDSVQVVPKEKLPPSLEPARWANFGEKVEEYPCHPELGEHIIRSMMKDGFDVAQLTHQAEGRGIGHSYIFTHERLMKKNQDIPIVPIMVNTYFPPNQPTIGRCFEFGRALRKAIESWESSKRVAVVASGGLSHFVVDEELDRKVLKALQNKDMELLYSIPENYLDAGTSEIRNWIVGAGALEHLEMKVLDYIPAYRSKAGTGCGMGFVSWK</sequence>
<dbReference type="InterPro" id="IPR004183">
    <property type="entry name" value="Xdiol_dOase_suB"/>
</dbReference>
<dbReference type="Pfam" id="PF02900">
    <property type="entry name" value="LigB"/>
    <property type="match status" value="1"/>
</dbReference>
<name>A0ABZ2CIN8_9BACI</name>
<dbReference type="RefSeq" id="WP_338449889.1">
    <property type="nucleotide sequence ID" value="NZ_CP137640.1"/>
</dbReference>
<feature type="domain" description="Extradiol ring-cleavage dioxygenase class III enzyme subunit B" evidence="1">
    <location>
        <begin position="73"/>
        <end position="298"/>
    </location>
</feature>
<keyword evidence="3" id="KW-1185">Reference proteome</keyword>